<gene>
    <name evidence="2" type="primary">ECPL1</name>
</gene>
<organism evidence="2">
    <name type="scientific">Liphistius malayanus</name>
    <dbReference type="NCBI Taxonomy" id="1203467"/>
    <lineage>
        <taxon>Eukaryota</taxon>
        <taxon>Metazoa</taxon>
        <taxon>Ecdysozoa</taxon>
        <taxon>Arthropoda</taxon>
        <taxon>Chelicerata</taxon>
        <taxon>Arachnida</taxon>
        <taxon>Araneae</taxon>
        <taxon>Mesothelae</taxon>
        <taxon>Liphistiidae</taxon>
        <taxon>Liphistius</taxon>
    </lineage>
</organism>
<proteinExistence type="evidence at transcript level"/>
<keyword evidence="1" id="KW-0732">Signal</keyword>
<reference evidence="2" key="1">
    <citation type="journal article" date="2012" name="PLoS ONE">
        <title>Early events in the evolution of spider silk genes.</title>
        <authorList>
            <person name="Starrett J."/>
            <person name="Garb J.E."/>
            <person name="Kuelbs A."/>
            <person name="Azubuike U.O."/>
            <person name="Hayashi C.Y."/>
        </authorList>
    </citation>
    <scope>NUCLEOTIDE SEQUENCE</scope>
</reference>
<protein>
    <submittedName>
        <fullName evidence="2">Egg case protein-like protein 1</fullName>
    </submittedName>
</protein>
<accession>I6TH82</accession>
<evidence type="ECO:0000313" key="2">
    <source>
        <dbReference type="EMBL" id="AFM97608.1"/>
    </source>
</evidence>
<sequence>MKVLIVTLALFVISVVGNYPPPPKHCKDCDKICGSKPEHHKCKCLEYQSIGPCSYYCICDGTYYYHTVDDFTECGKDRYCYWGDCLGYSEKCPCDCHGDCYIGLAHPYNPCLCNCYNKTGCDVYQEYLPCGTCCFNEQCCEAGKCEYGKCIPNC</sequence>
<feature type="signal peptide" evidence="1">
    <location>
        <begin position="1"/>
        <end position="17"/>
    </location>
</feature>
<evidence type="ECO:0000256" key="1">
    <source>
        <dbReference type="SAM" id="SignalP"/>
    </source>
</evidence>
<name>I6TH82_9ARAC</name>
<dbReference type="AlphaFoldDB" id="I6TH82"/>
<dbReference type="EMBL" id="JX102548">
    <property type="protein sequence ID" value="AFM97608.1"/>
    <property type="molecule type" value="mRNA"/>
</dbReference>
<feature type="chain" id="PRO_5003705977" evidence="1">
    <location>
        <begin position="18"/>
        <end position="154"/>
    </location>
</feature>